<feature type="chain" id="PRO_5045650762" evidence="1">
    <location>
        <begin position="21"/>
        <end position="231"/>
    </location>
</feature>
<gene>
    <name evidence="2" type="ORF">AB0T83_13635</name>
</gene>
<evidence type="ECO:0000313" key="2">
    <source>
        <dbReference type="EMBL" id="MEV8467817.1"/>
    </source>
</evidence>
<accession>A0ABV3L8C7</accession>
<keyword evidence="1" id="KW-0732">Signal</keyword>
<dbReference type="InterPro" id="IPR052022">
    <property type="entry name" value="26kDa_periplasmic_antigen"/>
</dbReference>
<proteinExistence type="predicted"/>
<evidence type="ECO:0000256" key="1">
    <source>
        <dbReference type="SAM" id="SignalP"/>
    </source>
</evidence>
<sequence length="231" mass="23499">MTRPLIPLLLSAMLMAGAAAADTPQRSITVTGEGRVAAAPDMARLQAGAVARADTAEGALAAMSDMMAAVLEALKAEGIAPEKIQTQSLGLMPLRPNRNDPGVDPLAVIGFEARSEVAVELTDLARVGPVIDTLVKAGANDISRLSFDIADPAGLRDAARKAAVADALASAKLYADAAGVELGEVLSLSEQGGGMPRPEMAGRALMADAAVPVAEGELQVTARVTLVIALD</sequence>
<dbReference type="RefSeq" id="WP_366193702.1">
    <property type="nucleotide sequence ID" value="NZ_JBFBVU010000018.1"/>
</dbReference>
<dbReference type="Gene3D" id="3.30.110.170">
    <property type="entry name" value="Protein of unknown function (DUF541), domain 1"/>
    <property type="match status" value="1"/>
</dbReference>
<comment type="caution">
    <text evidence="2">The sequence shown here is derived from an EMBL/GenBank/DDBJ whole genome shotgun (WGS) entry which is preliminary data.</text>
</comment>
<keyword evidence="3" id="KW-1185">Reference proteome</keyword>
<reference evidence="2 3" key="1">
    <citation type="submission" date="2024-07" db="EMBL/GenBank/DDBJ databases">
        <authorList>
            <person name="Kang M."/>
        </authorList>
    </citation>
    <scope>NUCLEOTIDE SEQUENCE [LARGE SCALE GENOMIC DNA]</scope>
    <source>
        <strain evidence="2 3">DFM31</strain>
    </source>
</reference>
<dbReference type="EMBL" id="JBFBVU010000018">
    <property type="protein sequence ID" value="MEV8467817.1"/>
    <property type="molecule type" value="Genomic_DNA"/>
</dbReference>
<dbReference type="InterPro" id="IPR007497">
    <property type="entry name" value="SIMPL/DUF541"/>
</dbReference>
<dbReference type="PANTHER" id="PTHR34387:SF1">
    <property type="entry name" value="PERIPLASMIC IMMUNOGENIC PROTEIN"/>
    <property type="match status" value="1"/>
</dbReference>
<dbReference type="Gene3D" id="3.30.70.2970">
    <property type="entry name" value="Protein of unknown function (DUF541), domain 2"/>
    <property type="match status" value="1"/>
</dbReference>
<organism evidence="2 3">
    <name type="scientific">Meridianimarinicoccus marinus</name>
    <dbReference type="NCBI Taxonomy" id="3231483"/>
    <lineage>
        <taxon>Bacteria</taxon>
        <taxon>Pseudomonadati</taxon>
        <taxon>Pseudomonadota</taxon>
        <taxon>Alphaproteobacteria</taxon>
        <taxon>Rhodobacterales</taxon>
        <taxon>Paracoccaceae</taxon>
        <taxon>Meridianimarinicoccus</taxon>
    </lineage>
</organism>
<dbReference type="Proteomes" id="UP001553161">
    <property type="component" value="Unassembled WGS sequence"/>
</dbReference>
<name>A0ABV3L8C7_9RHOB</name>
<protein>
    <submittedName>
        <fullName evidence="2">SIMPL domain-containing protein</fullName>
    </submittedName>
</protein>
<feature type="signal peptide" evidence="1">
    <location>
        <begin position="1"/>
        <end position="20"/>
    </location>
</feature>
<evidence type="ECO:0000313" key="3">
    <source>
        <dbReference type="Proteomes" id="UP001553161"/>
    </source>
</evidence>
<dbReference type="PANTHER" id="PTHR34387">
    <property type="entry name" value="SLR1258 PROTEIN"/>
    <property type="match status" value="1"/>
</dbReference>
<dbReference type="Pfam" id="PF04402">
    <property type="entry name" value="SIMPL"/>
    <property type="match status" value="1"/>
</dbReference>